<dbReference type="AlphaFoldDB" id="A0A9W8CRP6"/>
<dbReference type="Pfam" id="PF03666">
    <property type="entry name" value="NPR3"/>
    <property type="match status" value="1"/>
</dbReference>
<evidence type="ECO:0000256" key="4">
    <source>
        <dbReference type="SAM" id="MobiDB-lite"/>
    </source>
</evidence>
<keyword evidence="2" id="KW-0469">Meiosis</keyword>
<dbReference type="GO" id="GO:1990130">
    <property type="term" value="C:GATOR1 complex"/>
    <property type="evidence" value="ECO:0007669"/>
    <property type="project" value="TreeGrafter"/>
</dbReference>
<gene>
    <name evidence="6" type="primary">npr3</name>
    <name evidence="6" type="ORF">LPJ53_001907</name>
</gene>
<comment type="caution">
    <text evidence="6">The sequence shown here is derived from an EMBL/GenBank/DDBJ whole genome shotgun (WGS) entry which is preliminary data.</text>
</comment>
<comment type="function">
    <text evidence="2">Mediates inactivation of the TORC1 complex in response to amino acid starvation. Required for meiotic nuclear division.</text>
</comment>
<evidence type="ECO:0000256" key="1">
    <source>
        <dbReference type="ARBA" id="ARBA00010546"/>
    </source>
</evidence>
<dbReference type="OrthoDB" id="18648at2759"/>
<name>A0A9W8CRP6_9FUNG</name>
<feature type="coiled-coil region" evidence="3">
    <location>
        <begin position="876"/>
        <end position="903"/>
    </location>
</feature>
<dbReference type="GO" id="GO:0038202">
    <property type="term" value="P:TORC1 signaling"/>
    <property type="evidence" value="ECO:0007669"/>
    <property type="project" value="TreeGrafter"/>
</dbReference>
<feature type="compositionally biased region" description="Low complexity" evidence="4">
    <location>
        <begin position="129"/>
        <end position="150"/>
    </location>
</feature>
<comment type="similarity">
    <text evidence="1 2">Belongs to the NPR3 family.</text>
</comment>
<reference evidence="6" key="1">
    <citation type="submission" date="2022-07" db="EMBL/GenBank/DDBJ databases">
        <title>Phylogenomic reconstructions and comparative analyses of Kickxellomycotina fungi.</title>
        <authorList>
            <person name="Reynolds N.K."/>
            <person name="Stajich J.E."/>
            <person name="Barry K."/>
            <person name="Grigoriev I.V."/>
            <person name="Crous P."/>
            <person name="Smith M.E."/>
        </authorList>
    </citation>
    <scope>NUCLEOTIDE SEQUENCE</scope>
    <source>
        <strain evidence="6">NBRC 32514</strain>
    </source>
</reference>
<sequence>MREGDALLGIFLATYSSKGDYLPLRYPMTGQDCEIADALLKERDMIRKTPKETPSPQPGGAENAPFFEAKPATAVPPTAPAAVSAGAGAGAAPPATEMVATAAAAAPAPLGLMQQPQTPSTHPHTSSVAAGAANAGDGDAAPAEKAATEASIKEAPSRTGSLVSMTNAHAAQNLNTAGRSSSENNISGTRSGKDRDGGKGRGSCESHVSCMEEKMHGFDPKFLAQLFSPRPSMSDRRFQVAIDQILFVGHPLRDDPKEKARDPDYYDAEQDDVEAMSRLASLGELDGWKVRSDLLMNRGGNQQGTKLLADLGLMNLMLNREPSEAGDSAISEGERAVRDSREWKSRGYRKRVYPILFHVVLMLDNTFPGIDALADRIYDNVLQRLTKTLMIEQVESNYVLAESRVIRSLNETAMAEGYNSRRYLGDLIRASTLASDLIEMFNGLRRNELVNLHIRKRIMLSLQIPRGPRLDRPVPAPRFRTLYSASHASSGYGVSYMYGEPGSVMTSTANTPRPETPSTPANGFGGSGAPIQSASQSIAPDVQEYWGPLEFGPGTGTGFAGSHGSSGGSAHAWTAHGVPPKGSAHTVSSAAASRGFVVTDRELQIGEYDKYPRIEPYHALLMLEDVPSLCKRLQQLDASPTLITVIEKATIKLPLSKLYGMIDCSFAQLCRFAAHLVYWNVARLICPVSLSSVYVSAGRFDLSSPGLLERFAAHGFTLCTLPQVLARLHPPRAAAQVLEALVAGEQLKDRHVGNEFRELLAFLLREGVVSQQHTWPMVLVPSYVKFNLSEEQFVRLAFAWFRTLHTEHPDLLSAFPRALLDTAEIDSWVSDEARENADVSLVYFASRDAESRVMLCRVMRKLALRRMRDAWEAKRRGKHGQELRRLEKEMAEEEDRIHVFCNRLESERMDTWIRSKARHEAALAQSRRERVHARRALGKDIAEGDVGANLYRWYDFIKKDPDLAELAGEIVDRYVSMVPVDPHVQRSEAESRYLARLVESKPPSQQDWFLKHAHLFTGANHLVKLAYLEQTPSARLESMIRKFDGIILLPQHV</sequence>
<keyword evidence="7" id="KW-1185">Reference proteome</keyword>
<comment type="subcellular location">
    <subcellularLocation>
        <location evidence="2">Vacuole membrane</location>
        <topology evidence="2">Peripheral membrane protein</topology>
    </subcellularLocation>
</comment>
<evidence type="ECO:0000313" key="6">
    <source>
        <dbReference type="EMBL" id="KAJ1723790.1"/>
    </source>
</evidence>
<protein>
    <recommendedName>
        <fullName evidence="2">Nitrogen permease regulator 3</fullName>
    </recommendedName>
    <alternativeName>
        <fullName evidence="2">Required for meiotic nuclear division protein 11</fullName>
    </alternativeName>
</protein>
<organism evidence="6 7">
    <name type="scientific">Coemansia erecta</name>
    <dbReference type="NCBI Taxonomy" id="147472"/>
    <lineage>
        <taxon>Eukaryota</taxon>
        <taxon>Fungi</taxon>
        <taxon>Fungi incertae sedis</taxon>
        <taxon>Zoopagomycota</taxon>
        <taxon>Kickxellomycotina</taxon>
        <taxon>Kickxellomycetes</taxon>
        <taxon>Kickxellales</taxon>
        <taxon>Kickxellaceae</taxon>
        <taxon>Coemansia</taxon>
    </lineage>
</organism>
<dbReference type="PANTHER" id="PTHR13153:SF5">
    <property type="entry name" value="GATOR COMPLEX PROTEIN NPRL3"/>
    <property type="match status" value="1"/>
</dbReference>
<dbReference type="Pfam" id="PF24064">
    <property type="entry name" value="HTH_NPRL3"/>
    <property type="match status" value="1"/>
</dbReference>
<feature type="compositionally biased region" description="Polar residues" evidence="4">
    <location>
        <begin position="114"/>
        <end position="128"/>
    </location>
</feature>
<dbReference type="GO" id="GO:0005774">
    <property type="term" value="C:vacuolar membrane"/>
    <property type="evidence" value="ECO:0007669"/>
    <property type="project" value="UniProtKB-SubCell"/>
</dbReference>
<feature type="compositionally biased region" description="Basic and acidic residues" evidence="4">
    <location>
        <begin position="191"/>
        <end position="205"/>
    </location>
</feature>
<dbReference type="InterPro" id="IPR005365">
    <property type="entry name" value="Npr3"/>
</dbReference>
<dbReference type="InterPro" id="IPR056603">
    <property type="entry name" value="HTH_NPRL3"/>
</dbReference>
<evidence type="ECO:0000313" key="7">
    <source>
        <dbReference type="Proteomes" id="UP001149813"/>
    </source>
</evidence>
<dbReference type="GO" id="GO:0051321">
    <property type="term" value="P:meiotic cell cycle"/>
    <property type="evidence" value="ECO:0007669"/>
    <property type="project" value="UniProtKB-UniRule"/>
</dbReference>
<feature type="region of interest" description="Disordered" evidence="4">
    <location>
        <begin position="112"/>
        <end position="205"/>
    </location>
</feature>
<keyword evidence="3" id="KW-0175">Coiled coil</keyword>
<evidence type="ECO:0000256" key="3">
    <source>
        <dbReference type="SAM" id="Coils"/>
    </source>
</evidence>
<dbReference type="PANTHER" id="PTHR13153">
    <property type="entry name" value="CGTHBA PROTEIN -14 GENE PROTEIN"/>
    <property type="match status" value="1"/>
</dbReference>
<feature type="compositionally biased region" description="Polar residues" evidence="4">
    <location>
        <begin position="158"/>
        <end position="186"/>
    </location>
</feature>
<accession>A0A9W8CRP6</accession>
<keyword evidence="2" id="KW-0732">Signal</keyword>
<evidence type="ECO:0000259" key="5">
    <source>
        <dbReference type="Pfam" id="PF24064"/>
    </source>
</evidence>
<feature type="domain" description="GATOR1 complex protein NPRL3 C-terminal HTH" evidence="5">
    <location>
        <begin position="987"/>
        <end position="1047"/>
    </location>
</feature>
<proteinExistence type="inferred from homology"/>
<dbReference type="EMBL" id="JANBOJ010000053">
    <property type="protein sequence ID" value="KAJ1723790.1"/>
    <property type="molecule type" value="Genomic_DNA"/>
</dbReference>
<evidence type="ECO:0000256" key="2">
    <source>
        <dbReference type="RuleBase" id="RU368069"/>
    </source>
</evidence>
<dbReference type="Proteomes" id="UP001149813">
    <property type="component" value="Unassembled WGS sequence"/>
</dbReference>
<dbReference type="GO" id="GO:0034198">
    <property type="term" value="P:cellular response to amino acid starvation"/>
    <property type="evidence" value="ECO:0007669"/>
    <property type="project" value="TreeGrafter"/>
</dbReference>
<dbReference type="GO" id="GO:1904262">
    <property type="term" value="P:negative regulation of TORC1 signaling"/>
    <property type="evidence" value="ECO:0007669"/>
    <property type="project" value="TreeGrafter"/>
</dbReference>
<dbReference type="GO" id="GO:0010508">
    <property type="term" value="P:positive regulation of autophagy"/>
    <property type="evidence" value="ECO:0007669"/>
    <property type="project" value="TreeGrafter"/>
</dbReference>